<evidence type="ECO:0000256" key="2">
    <source>
        <dbReference type="SAM" id="SignalP"/>
    </source>
</evidence>
<name>A0A976FMF4_BRELC</name>
<sequence length="297" mass="32736">MVFSYALIGMAAVASTFVTASPKSLVPLPWDGTGTDLTVETLTKKYQDHILIQRNGGNNGKPSDYVTINDGGRLPAYTDDQSVINIGVDAKAQFLTQTQLIRTELVRNVTANTKGTTFFRMSLMKKDPFIHPFPWQLLFTETHIFEIRVDATKSPPMLIYLNNATWDAKHEVEFVYGTWYNFGIGIKAAASGKGSVLDFYMSEGHADLVLITSHEVSMQFPDFHEFHVGCLAYFDKVVPPMVPGQDIFSYNGVRILDEVSTSSDGSNLNVPTQMDPTGGSSEKLPAKQSPINPPKCA</sequence>
<dbReference type="AlphaFoldDB" id="A0A976FMF4"/>
<keyword evidence="2" id="KW-0732">Signal</keyword>
<dbReference type="Pfam" id="PF18271">
    <property type="entry name" value="GH131_N"/>
    <property type="match status" value="1"/>
</dbReference>
<dbReference type="RefSeq" id="XP_067818897.1">
    <property type="nucleotide sequence ID" value="XM_067960970.1"/>
</dbReference>
<keyword evidence="5" id="KW-1185">Reference proteome</keyword>
<accession>A0A976FMF4</accession>
<dbReference type="InterPro" id="IPR041524">
    <property type="entry name" value="GH131_N"/>
</dbReference>
<evidence type="ECO:0000259" key="3">
    <source>
        <dbReference type="Pfam" id="PF18271"/>
    </source>
</evidence>
<evidence type="ECO:0000256" key="1">
    <source>
        <dbReference type="SAM" id="MobiDB-lite"/>
    </source>
</evidence>
<dbReference type="Gene3D" id="2.60.120.1160">
    <property type="match status" value="1"/>
</dbReference>
<dbReference type="GeneID" id="94346641"/>
<dbReference type="PANTHER" id="PTHR34612:SF6">
    <property type="entry name" value="GLYCOSIDE HYDROLASE 131 CATALYTIC N-TERMINAL DOMAIN-CONTAINING PROTEIN"/>
    <property type="match status" value="1"/>
</dbReference>
<evidence type="ECO:0000313" key="5">
    <source>
        <dbReference type="Proteomes" id="UP000294530"/>
    </source>
</evidence>
<dbReference type="KEGG" id="blac:94346641"/>
<reference evidence="4 5" key="1">
    <citation type="journal article" date="2021" name="Genome Biol.">
        <title>AFLAP: assembly-free linkage analysis pipeline using k-mers from genome sequencing data.</title>
        <authorList>
            <person name="Fletcher K."/>
            <person name="Zhang L."/>
            <person name="Gil J."/>
            <person name="Han R."/>
            <person name="Cavanaugh K."/>
            <person name="Michelmore R."/>
        </authorList>
    </citation>
    <scope>NUCLEOTIDE SEQUENCE [LARGE SCALE GENOMIC DNA]</scope>
    <source>
        <strain evidence="4 5">SF5</strain>
    </source>
</reference>
<dbReference type="Proteomes" id="UP000294530">
    <property type="component" value="Unassembled WGS sequence"/>
</dbReference>
<dbReference type="PANTHER" id="PTHR34612">
    <property type="entry name" value="GH131_N DOMAIN-CONTAINING PROTEIN"/>
    <property type="match status" value="1"/>
</dbReference>
<evidence type="ECO:0000313" key="4">
    <source>
        <dbReference type="EMBL" id="TDH69398.1"/>
    </source>
</evidence>
<feature type="signal peptide" evidence="2">
    <location>
        <begin position="1"/>
        <end position="20"/>
    </location>
</feature>
<gene>
    <name evidence="4" type="ORF">CCR75_002873</name>
</gene>
<feature type="domain" description="Glycoside hydrolase 131 catalytic N-terminal" evidence="3">
    <location>
        <begin position="28"/>
        <end position="260"/>
    </location>
</feature>
<protein>
    <recommendedName>
        <fullName evidence="3">Glycoside hydrolase 131 catalytic N-terminal domain-containing protein</fullName>
    </recommendedName>
</protein>
<feature type="compositionally biased region" description="Polar residues" evidence="1">
    <location>
        <begin position="261"/>
        <end position="280"/>
    </location>
</feature>
<proteinExistence type="predicted"/>
<dbReference type="EMBL" id="SHOA02000002">
    <property type="protein sequence ID" value="TDH69398.1"/>
    <property type="molecule type" value="Genomic_DNA"/>
</dbReference>
<organism evidence="4 5">
    <name type="scientific">Bremia lactucae</name>
    <name type="common">Lettuce downy mildew</name>
    <dbReference type="NCBI Taxonomy" id="4779"/>
    <lineage>
        <taxon>Eukaryota</taxon>
        <taxon>Sar</taxon>
        <taxon>Stramenopiles</taxon>
        <taxon>Oomycota</taxon>
        <taxon>Peronosporomycetes</taxon>
        <taxon>Peronosporales</taxon>
        <taxon>Peronosporaceae</taxon>
        <taxon>Bremia</taxon>
    </lineage>
</organism>
<dbReference type="OrthoDB" id="120072at2759"/>
<feature type="chain" id="PRO_5037974887" description="Glycoside hydrolase 131 catalytic N-terminal domain-containing protein" evidence="2">
    <location>
        <begin position="21"/>
        <end position="297"/>
    </location>
</feature>
<comment type="caution">
    <text evidence="4">The sequence shown here is derived from an EMBL/GenBank/DDBJ whole genome shotgun (WGS) entry which is preliminary data.</text>
</comment>
<feature type="region of interest" description="Disordered" evidence="1">
    <location>
        <begin position="261"/>
        <end position="297"/>
    </location>
</feature>